<protein>
    <recommendedName>
        <fullName evidence="3">Prephenate dehydratase</fullName>
    </recommendedName>
</protein>
<organism evidence="1 2">
    <name type="scientific">Bartonella tribocorum</name>
    <dbReference type="NCBI Taxonomy" id="85701"/>
    <lineage>
        <taxon>Bacteria</taxon>
        <taxon>Pseudomonadati</taxon>
        <taxon>Pseudomonadota</taxon>
        <taxon>Alphaproteobacteria</taxon>
        <taxon>Hyphomicrobiales</taxon>
        <taxon>Bartonellaceae</taxon>
        <taxon>Bartonella</taxon>
    </lineage>
</organism>
<evidence type="ECO:0000313" key="2">
    <source>
        <dbReference type="Proteomes" id="UP000230791"/>
    </source>
</evidence>
<evidence type="ECO:0000313" key="1">
    <source>
        <dbReference type="EMBL" id="PIT70576.1"/>
    </source>
</evidence>
<comment type="caution">
    <text evidence="1">The sequence shown here is derived from an EMBL/GenBank/DDBJ whole genome shotgun (WGS) entry which is preliminary data.</text>
</comment>
<proteinExistence type="predicted"/>
<gene>
    <name evidence="1" type="ORF">CEV08_03420</name>
</gene>
<reference evidence="1 2" key="1">
    <citation type="submission" date="2017-06" db="EMBL/GenBank/DDBJ databases">
        <title>Draft genome of Bartonella tribocorum C635.</title>
        <authorList>
            <person name="Hadjadj L."/>
            <person name="Jiyipong T."/>
            <person name="Diene S.M."/>
            <person name="Morand S."/>
            <person name="Rolain J.-M."/>
        </authorList>
    </citation>
    <scope>NUCLEOTIDE SEQUENCE [LARGE SCALE GENOMIC DNA]</scope>
    <source>
        <strain evidence="1 2">C635</strain>
    </source>
</reference>
<dbReference type="EMBL" id="NJPP01000006">
    <property type="protein sequence ID" value="PIT70576.1"/>
    <property type="molecule type" value="Genomic_DNA"/>
</dbReference>
<dbReference type="Proteomes" id="UP000230791">
    <property type="component" value="Unassembled WGS sequence"/>
</dbReference>
<dbReference type="SUPFAM" id="SSF53850">
    <property type="entry name" value="Periplasmic binding protein-like II"/>
    <property type="match status" value="1"/>
</dbReference>
<dbReference type="AlphaFoldDB" id="A0A2M6UWN4"/>
<name>A0A2M6UWN4_9HYPH</name>
<sequence length="102" mass="11345">MQLFDSFIMLTHSMVLAKHNNADEIKTVATHPAPQSLAHQYDKIFANSNADAAVLCKAEKADACITTSVAANRYKLRIIENFGQVPMTFLLHSLKPAHHEKI</sequence>
<evidence type="ECO:0008006" key="3">
    <source>
        <dbReference type="Google" id="ProtNLM"/>
    </source>
</evidence>
<dbReference type="OrthoDB" id="2933883at2"/>
<accession>A0A2M6UWN4</accession>